<dbReference type="InterPro" id="IPR057326">
    <property type="entry name" value="KR_dom"/>
</dbReference>
<evidence type="ECO:0000259" key="5">
    <source>
        <dbReference type="PROSITE" id="PS52019"/>
    </source>
</evidence>
<reference evidence="6" key="2">
    <citation type="journal article" date="2023" name="IMA Fungus">
        <title>Comparative genomic study of the Penicillium genus elucidates a diverse pangenome and 15 lateral gene transfer events.</title>
        <authorList>
            <person name="Petersen C."/>
            <person name="Sorensen T."/>
            <person name="Nielsen M.R."/>
            <person name="Sondergaard T.E."/>
            <person name="Sorensen J.L."/>
            <person name="Fitzpatrick D.A."/>
            <person name="Frisvad J.C."/>
            <person name="Nielsen K.L."/>
        </authorList>
    </citation>
    <scope>NUCLEOTIDE SEQUENCE</scope>
    <source>
        <strain evidence="6">IBT 29677</strain>
    </source>
</reference>
<gene>
    <name evidence="6" type="ORF">N7509_012464</name>
</gene>
<evidence type="ECO:0000256" key="2">
    <source>
        <dbReference type="ARBA" id="ARBA00022679"/>
    </source>
</evidence>
<dbReference type="Pfam" id="PF08659">
    <property type="entry name" value="KR"/>
    <property type="match status" value="1"/>
</dbReference>
<organism evidence="6 7">
    <name type="scientific">Penicillium cosmopolitanum</name>
    <dbReference type="NCBI Taxonomy" id="1131564"/>
    <lineage>
        <taxon>Eukaryota</taxon>
        <taxon>Fungi</taxon>
        <taxon>Dikarya</taxon>
        <taxon>Ascomycota</taxon>
        <taxon>Pezizomycotina</taxon>
        <taxon>Eurotiomycetes</taxon>
        <taxon>Eurotiomycetidae</taxon>
        <taxon>Eurotiales</taxon>
        <taxon>Aspergillaceae</taxon>
        <taxon>Penicillium</taxon>
    </lineage>
</organism>
<evidence type="ECO:0000313" key="7">
    <source>
        <dbReference type="Proteomes" id="UP001147747"/>
    </source>
</evidence>
<dbReference type="PANTHER" id="PTHR43775">
    <property type="entry name" value="FATTY ACID SYNTHASE"/>
    <property type="match status" value="1"/>
</dbReference>
<dbReference type="GO" id="GO:0004312">
    <property type="term" value="F:fatty acid synthase activity"/>
    <property type="evidence" value="ECO:0007669"/>
    <property type="project" value="TreeGrafter"/>
</dbReference>
<proteinExistence type="predicted"/>
<feature type="domain" description="PKS/mFAS DH" evidence="5">
    <location>
        <begin position="6"/>
        <end position="295"/>
    </location>
</feature>
<evidence type="ECO:0000256" key="3">
    <source>
        <dbReference type="ARBA" id="ARBA00023268"/>
    </source>
</evidence>
<dbReference type="PROSITE" id="PS52019">
    <property type="entry name" value="PKS_MFAS_DH"/>
    <property type="match status" value="1"/>
</dbReference>
<dbReference type="InterPro" id="IPR042104">
    <property type="entry name" value="PKS_dehydratase_sf"/>
</dbReference>
<dbReference type="SMART" id="SM00826">
    <property type="entry name" value="PKS_DH"/>
    <property type="match status" value="1"/>
</dbReference>
<accession>A0A9W9VH79</accession>
<dbReference type="PANTHER" id="PTHR43775:SF49">
    <property type="entry name" value="SYNTHASE, PUTATIVE (JCVI)-RELATED"/>
    <property type="match status" value="1"/>
</dbReference>
<dbReference type="EMBL" id="JAPZBU010000011">
    <property type="protein sequence ID" value="KAJ5379345.1"/>
    <property type="molecule type" value="Genomic_DNA"/>
</dbReference>
<dbReference type="InterPro" id="IPR013968">
    <property type="entry name" value="PKS_KR"/>
</dbReference>
<keyword evidence="2" id="KW-0808">Transferase</keyword>
<dbReference type="SUPFAM" id="SSF53335">
    <property type="entry name" value="S-adenosyl-L-methionine-dependent methyltransferases"/>
    <property type="match status" value="1"/>
</dbReference>
<dbReference type="InterPro" id="IPR049551">
    <property type="entry name" value="PKS_DH_C"/>
</dbReference>
<dbReference type="Gene3D" id="3.40.50.720">
    <property type="entry name" value="NAD(P)-binding Rossmann-like Domain"/>
    <property type="match status" value="1"/>
</dbReference>
<keyword evidence="1" id="KW-0489">Methyltransferase</keyword>
<feature type="region of interest" description="N-terminal hotdog fold" evidence="4">
    <location>
        <begin position="6"/>
        <end position="135"/>
    </location>
</feature>
<dbReference type="InterPro" id="IPR049552">
    <property type="entry name" value="PKS_DH_N"/>
</dbReference>
<dbReference type="GO" id="GO:0032259">
    <property type="term" value="P:methylation"/>
    <property type="evidence" value="ECO:0007669"/>
    <property type="project" value="UniProtKB-KW"/>
</dbReference>
<dbReference type="GO" id="GO:0008168">
    <property type="term" value="F:methyltransferase activity"/>
    <property type="evidence" value="ECO:0007669"/>
    <property type="project" value="UniProtKB-KW"/>
</dbReference>
<name>A0A9W9VH79_9EURO</name>
<evidence type="ECO:0000313" key="6">
    <source>
        <dbReference type="EMBL" id="KAJ5379345.1"/>
    </source>
</evidence>
<dbReference type="Gene3D" id="3.10.129.110">
    <property type="entry name" value="Polyketide synthase dehydratase"/>
    <property type="match status" value="1"/>
</dbReference>
<dbReference type="Pfam" id="PF14765">
    <property type="entry name" value="PS-DH"/>
    <property type="match status" value="1"/>
</dbReference>
<comment type="caution">
    <text evidence="6">The sequence shown here is derived from an EMBL/GenBank/DDBJ whole genome shotgun (WGS) entry which is preliminary data.</text>
</comment>
<comment type="caution">
    <text evidence="4">Lacks conserved residue(s) required for the propagation of feature annotation.</text>
</comment>
<sequence>MKRSSQRLIGSRTRESSDNELSWTSFLNLEDDTWLYDQLLFGRKTFPVSGYVAIAGECVRQLSESNLETFTVKDLSISSALVFNSDDKLEIHTKLRPQSPNEENSQWYEIEIASHNGGLSIGLCTCLIAREAVLDTEILQNLTLSEDSHMSVSSDYWYDMIADRGIEYSASQRGLSDISVDFTEKKASATIMPMLDTTGYVVHPVFIDHCLQISMLAACRGQGRLLADLSVITSIQHLFVSKEAWGKLKVNGVVNSGQFQDSTCNISAVNESGLPILSGQCKITPIHDLEGQSDRKLFSFINWDTDSTYHNLNQYLSSFESDLDPSFALERLALLYALRSEDIGAQSQTYSKRILKRIGTRRKGRFGLVPDVSPFVVCGPSSRTNLIKLLKAQITYKNPKLKVLEFGSGTKDTTNRVLKALRTQFDEPLYSSYLSASTSLDATTNGKESLREHGSVQSLFFNSEKSIEEQGLKAGTYDLVIITNFSALASNATIGAQTLKQLIHPQGQIVLFEFVPEPEWLLVLRDYLTTEPSNAPTGSETKSSFEDVYTALTENDFVFDDQDNKSTSAPKVFARLKQREPVTSSEITVVGPAYHLPLIREVEKTFGDYHIKCLKKTINDDIPPSRDIIVFVDFDEPYLYNITEAELSKFVRLVSGMKGKMLWVTPSAQIHCNNPNSSMILGLMRTVRSEFNKDITTVELDPKRTMNASLSKSLLKLYKGLSRRTKSKDLEHDYEYAIVDGQIKIPRLQWTTAEAEYAHLAAHPAEHDVGSQNFSPMTAMSGDWGGLGRMISTWMVENGARNIIFLSRSAKEGPETTPFFDLLRAQGCTVTPFVGSVTNMPDVEKAIKQATTPIAGVIQMSAVMRDNLMSQMTFDEWQTSVQPKVQGTWNLHHATHSADLDFFLLFSSICGTTGQWGQGNYNAANSFLDAFVNYRHGQNLTASVIDIGFMGSIGMAVKSDALVKNLKRSGYYFLDERHLIDALTISLAHSRPGGDQFMHRSQLGLGIRSTKSMATPTCRVAWKKDSRMAISHHFKPIGGIEDQEVKNLLHRAYGTKKD</sequence>
<keyword evidence="7" id="KW-1185">Reference proteome</keyword>
<dbReference type="GeneID" id="81376081"/>
<dbReference type="Gene3D" id="3.40.50.150">
    <property type="entry name" value="Vaccinia Virus protein VP39"/>
    <property type="match status" value="1"/>
</dbReference>
<dbReference type="RefSeq" id="XP_056483131.1">
    <property type="nucleotide sequence ID" value="XM_056637101.1"/>
</dbReference>
<dbReference type="SUPFAM" id="SSF51735">
    <property type="entry name" value="NAD(P)-binding Rossmann-fold domains"/>
    <property type="match status" value="1"/>
</dbReference>
<dbReference type="AlphaFoldDB" id="A0A9W9VH79"/>
<dbReference type="Pfam" id="PF21089">
    <property type="entry name" value="PKS_DH_N"/>
    <property type="match status" value="1"/>
</dbReference>
<dbReference type="InterPro" id="IPR029063">
    <property type="entry name" value="SAM-dependent_MTases_sf"/>
</dbReference>
<dbReference type="InterPro" id="IPR036291">
    <property type="entry name" value="NAD(P)-bd_dom_sf"/>
</dbReference>
<protein>
    <recommendedName>
        <fullName evidence="5">PKS/mFAS DH domain-containing protein</fullName>
    </recommendedName>
</protein>
<dbReference type="InterPro" id="IPR049900">
    <property type="entry name" value="PKS_mFAS_DH"/>
</dbReference>
<dbReference type="GO" id="GO:0006633">
    <property type="term" value="P:fatty acid biosynthetic process"/>
    <property type="evidence" value="ECO:0007669"/>
    <property type="project" value="TreeGrafter"/>
</dbReference>
<dbReference type="Pfam" id="PF23114">
    <property type="entry name" value="NAD-bd_HRPKS_sdrA"/>
    <property type="match status" value="1"/>
</dbReference>
<dbReference type="InterPro" id="IPR056501">
    <property type="entry name" value="NAD-bd_HRPKS_sdrA"/>
</dbReference>
<dbReference type="Proteomes" id="UP001147747">
    <property type="component" value="Unassembled WGS sequence"/>
</dbReference>
<dbReference type="OrthoDB" id="329835at2759"/>
<reference evidence="6" key="1">
    <citation type="submission" date="2022-12" db="EMBL/GenBank/DDBJ databases">
        <authorList>
            <person name="Petersen C."/>
        </authorList>
    </citation>
    <scope>NUCLEOTIDE SEQUENCE</scope>
    <source>
        <strain evidence="6">IBT 29677</strain>
    </source>
</reference>
<feature type="region of interest" description="C-terminal hotdog fold" evidence="4">
    <location>
        <begin position="149"/>
        <end position="295"/>
    </location>
</feature>
<dbReference type="SMART" id="SM00822">
    <property type="entry name" value="PKS_KR"/>
    <property type="match status" value="1"/>
</dbReference>
<evidence type="ECO:0000256" key="4">
    <source>
        <dbReference type="PROSITE-ProRule" id="PRU01363"/>
    </source>
</evidence>
<dbReference type="GO" id="GO:0044550">
    <property type="term" value="P:secondary metabolite biosynthetic process"/>
    <property type="evidence" value="ECO:0007669"/>
    <property type="project" value="TreeGrafter"/>
</dbReference>
<evidence type="ECO:0000256" key="1">
    <source>
        <dbReference type="ARBA" id="ARBA00022603"/>
    </source>
</evidence>
<dbReference type="InterPro" id="IPR050091">
    <property type="entry name" value="PKS_NRPS_Biosynth_Enz"/>
</dbReference>
<keyword evidence="3" id="KW-0511">Multifunctional enzyme</keyword>
<dbReference type="InterPro" id="IPR020807">
    <property type="entry name" value="PKS_DH"/>
</dbReference>